<evidence type="ECO:0000259" key="17">
    <source>
        <dbReference type="SMART" id="SM00223"/>
    </source>
</evidence>
<evidence type="ECO:0000313" key="18">
    <source>
        <dbReference type="EMBL" id="TMW56143.1"/>
    </source>
</evidence>
<dbReference type="PANTHER" id="PTHR16631:SF17">
    <property type="entry name" value="GLUCAN ENDO-1,3-BETA-GLUCOSIDASE BTGC"/>
    <property type="match status" value="1"/>
</dbReference>
<proteinExistence type="predicted"/>
<dbReference type="SUPFAM" id="SSF51445">
    <property type="entry name" value="(Trans)glycosidases"/>
    <property type="match status" value="1"/>
</dbReference>
<reference evidence="18" key="1">
    <citation type="submission" date="2019-03" db="EMBL/GenBank/DDBJ databases">
        <title>Long read genome sequence of the mycoparasitic Pythium oligandrum ATCC 38472 isolated from sugarbeet rhizosphere.</title>
        <authorList>
            <person name="Gaulin E."/>
        </authorList>
    </citation>
    <scope>NUCLEOTIDE SEQUENCE</scope>
    <source>
        <strain evidence="18">ATCC 38472_TT</strain>
    </source>
</reference>
<keyword evidence="4" id="KW-1003">Cell membrane</keyword>
<protein>
    <recommendedName>
        <fullName evidence="3">glucan endo-1,3-beta-D-glucosidase</fullName>
        <ecNumber evidence="3">3.2.1.39</ecNumber>
    </recommendedName>
    <alternativeName>
        <fullName evidence="15">Endo-1,3-beta-glucanase btgC</fullName>
    </alternativeName>
    <alternativeName>
        <fullName evidence="14">Laminarinase btgC</fullName>
    </alternativeName>
</protein>
<evidence type="ECO:0000256" key="15">
    <source>
        <dbReference type="ARBA" id="ARBA00043078"/>
    </source>
</evidence>
<sequence length="474" mass="51065">MLFADFLLALVIFTTTAACADIQNTTAPGSARRLAGVGNIAVCYSPFHNAEYPLTGGGVDTNKLRAAIKADFQFLSKYVTHVRTYYSMHFDIEIAPIAAKYGLKLYLGVFLTSESWSVQETNAAVNAVVNYPGTVEAVLVGNENLAGNHGATSQILNKVNEIRNRVGSTVTQVKWGTVQRSTEYLDSAYDGDIWTLEKNLDILGVNIYPFFDNSYNGNNPTQLLDDQWNRISSKYTRSKIRLTESGFPTAGAPSSLSPNVWPSLDSSINYYEALVTWQPAGTESLPKFWFQAFDRRPEDPMSAIELERYFGFFTTNRQLKRDGFPHPIGSSPSGWCGVQSSVDYAGNDIGSALSTTAQGCIGICRSVSGCGAYTWTTYGGGTCWLKSARGSSTANTGATSGVPCPCGLQSGVDTVGNDIAEVFNSNPEACIAICRDWDGCGAFSWSSNGGARCYLKSARDSTKPVSGVISGSTC</sequence>
<organism evidence="18 19">
    <name type="scientific">Pythium oligandrum</name>
    <name type="common">Mycoparasitic fungus</name>
    <dbReference type="NCBI Taxonomy" id="41045"/>
    <lineage>
        <taxon>Eukaryota</taxon>
        <taxon>Sar</taxon>
        <taxon>Stramenopiles</taxon>
        <taxon>Oomycota</taxon>
        <taxon>Peronosporomycetes</taxon>
        <taxon>Pythiales</taxon>
        <taxon>Pythiaceae</taxon>
        <taxon>Pythium</taxon>
    </lineage>
</organism>
<dbReference type="GO" id="GO:0071555">
    <property type="term" value="P:cell wall organization"/>
    <property type="evidence" value="ECO:0007669"/>
    <property type="project" value="UniProtKB-KW"/>
</dbReference>
<keyword evidence="12" id="KW-0624">Polysaccharide degradation</keyword>
<dbReference type="InterPro" id="IPR003609">
    <property type="entry name" value="Pan_app"/>
</dbReference>
<keyword evidence="10" id="KW-0119">Carbohydrate metabolism</keyword>
<evidence type="ECO:0000313" key="19">
    <source>
        <dbReference type="Proteomes" id="UP000794436"/>
    </source>
</evidence>
<keyword evidence="8" id="KW-1015">Disulfide bond</keyword>
<dbReference type="OrthoDB" id="4082933at2759"/>
<evidence type="ECO:0000256" key="2">
    <source>
        <dbReference type="ARBA" id="ARBA00004236"/>
    </source>
</evidence>
<comment type="function">
    <text evidence="13">Glucanases play a role in cell expansion during growth, in cell-cell fusion during mating, and in spore release during sporulation. This enzyme may be involved in beta-glucan degradation. Active on laminarin and lichenan.</text>
</comment>
<evidence type="ECO:0000256" key="16">
    <source>
        <dbReference type="SAM" id="SignalP"/>
    </source>
</evidence>
<dbReference type="InterPro" id="IPR000177">
    <property type="entry name" value="Apple"/>
</dbReference>
<gene>
    <name evidence="18" type="ORF">Poli38472_008791</name>
</gene>
<dbReference type="AlphaFoldDB" id="A0A8K1FET2"/>
<comment type="caution">
    <text evidence="18">The sequence shown here is derived from an EMBL/GenBank/DDBJ whole genome shotgun (WGS) entry which is preliminary data.</text>
</comment>
<dbReference type="PANTHER" id="PTHR16631">
    <property type="entry name" value="GLUCAN 1,3-BETA-GLUCOSIDASE"/>
    <property type="match status" value="1"/>
</dbReference>
<evidence type="ECO:0000256" key="4">
    <source>
        <dbReference type="ARBA" id="ARBA00022475"/>
    </source>
</evidence>
<keyword evidence="19" id="KW-1185">Reference proteome</keyword>
<keyword evidence="16" id="KW-0732">Signal</keyword>
<accession>A0A8K1FET2</accession>
<evidence type="ECO:0000256" key="3">
    <source>
        <dbReference type="ARBA" id="ARBA00012780"/>
    </source>
</evidence>
<dbReference type="InterPro" id="IPR017853">
    <property type="entry name" value="GH"/>
</dbReference>
<evidence type="ECO:0000256" key="12">
    <source>
        <dbReference type="ARBA" id="ARBA00023326"/>
    </source>
</evidence>
<keyword evidence="6" id="KW-0378">Hydrolase</keyword>
<dbReference type="GO" id="GO:0000272">
    <property type="term" value="P:polysaccharide catabolic process"/>
    <property type="evidence" value="ECO:0007669"/>
    <property type="project" value="UniProtKB-KW"/>
</dbReference>
<keyword evidence="11" id="KW-0961">Cell wall biogenesis/degradation</keyword>
<keyword evidence="5" id="KW-0677">Repeat</keyword>
<evidence type="ECO:0000256" key="10">
    <source>
        <dbReference type="ARBA" id="ARBA00023277"/>
    </source>
</evidence>
<evidence type="ECO:0000256" key="9">
    <source>
        <dbReference type="ARBA" id="ARBA00023180"/>
    </source>
</evidence>
<evidence type="ECO:0000256" key="6">
    <source>
        <dbReference type="ARBA" id="ARBA00022801"/>
    </source>
</evidence>
<dbReference type="GO" id="GO:0006508">
    <property type="term" value="P:proteolysis"/>
    <property type="evidence" value="ECO:0007669"/>
    <property type="project" value="InterPro"/>
</dbReference>
<evidence type="ECO:0000256" key="8">
    <source>
        <dbReference type="ARBA" id="ARBA00023157"/>
    </source>
</evidence>
<keyword evidence="9" id="KW-0325">Glycoprotein</keyword>
<dbReference type="Proteomes" id="UP000794436">
    <property type="component" value="Unassembled WGS sequence"/>
</dbReference>
<feature type="domain" description="Apple" evidence="17">
    <location>
        <begin position="336"/>
        <end position="404"/>
    </location>
</feature>
<evidence type="ECO:0000256" key="13">
    <source>
        <dbReference type="ARBA" id="ARBA00037649"/>
    </source>
</evidence>
<feature type="domain" description="Apple" evidence="17">
    <location>
        <begin position="406"/>
        <end position="474"/>
    </location>
</feature>
<comment type="catalytic activity">
    <reaction evidence="1">
        <text>Hydrolysis of (1-&gt;3)-beta-D-glucosidic linkages in (1-&gt;3)-beta-D-glucans.</text>
        <dbReference type="EC" id="3.2.1.39"/>
    </reaction>
</comment>
<feature type="chain" id="PRO_5035466728" description="glucan endo-1,3-beta-D-glucosidase" evidence="16">
    <location>
        <begin position="20"/>
        <end position="474"/>
    </location>
</feature>
<evidence type="ECO:0000256" key="11">
    <source>
        <dbReference type="ARBA" id="ARBA00023316"/>
    </source>
</evidence>
<dbReference type="GO" id="GO:0005886">
    <property type="term" value="C:plasma membrane"/>
    <property type="evidence" value="ECO:0007669"/>
    <property type="project" value="UniProtKB-SubCell"/>
</dbReference>
<dbReference type="Gene3D" id="3.20.20.80">
    <property type="entry name" value="Glycosidases"/>
    <property type="match status" value="1"/>
</dbReference>
<evidence type="ECO:0000256" key="14">
    <source>
        <dbReference type="ARBA" id="ARBA00042373"/>
    </source>
</evidence>
<feature type="signal peptide" evidence="16">
    <location>
        <begin position="1"/>
        <end position="19"/>
    </location>
</feature>
<name>A0A8K1FET2_PYTOL</name>
<dbReference type="Pfam" id="PF14295">
    <property type="entry name" value="PAN_4"/>
    <property type="match status" value="2"/>
</dbReference>
<dbReference type="GO" id="GO:0005576">
    <property type="term" value="C:extracellular region"/>
    <property type="evidence" value="ECO:0007669"/>
    <property type="project" value="InterPro"/>
</dbReference>
<keyword evidence="7" id="KW-0472">Membrane</keyword>
<comment type="subcellular location">
    <subcellularLocation>
        <location evidence="2">Cell membrane</location>
    </subcellularLocation>
</comment>
<evidence type="ECO:0000256" key="7">
    <source>
        <dbReference type="ARBA" id="ARBA00023136"/>
    </source>
</evidence>
<evidence type="ECO:0000256" key="1">
    <source>
        <dbReference type="ARBA" id="ARBA00000382"/>
    </source>
</evidence>
<evidence type="ECO:0000256" key="5">
    <source>
        <dbReference type="ARBA" id="ARBA00022737"/>
    </source>
</evidence>
<dbReference type="EC" id="3.2.1.39" evidence="3"/>
<dbReference type="InterPro" id="IPR050732">
    <property type="entry name" value="Beta-glucan_modifiers"/>
</dbReference>
<dbReference type="EMBL" id="SPLM01000146">
    <property type="protein sequence ID" value="TMW56143.1"/>
    <property type="molecule type" value="Genomic_DNA"/>
</dbReference>
<dbReference type="SMART" id="SM00223">
    <property type="entry name" value="APPLE"/>
    <property type="match status" value="2"/>
</dbReference>
<dbReference type="GO" id="GO:0042973">
    <property type="term" value="F:glucan endo-1,3-beta-D-glucosidase activity"/>
    <property type="evidence" value="ECO:0007669"/>
    <property type="project" value="UniProtKB-EC"/>
</dbReference>
<dbReference type="Gene3D" id="3.50.4.10">
    <property type="entry name" value="Hepatocyte Growth Factor"/>
    <property type="match status" value="2"/>
</dbReference>
<dbReference type="CDD" id="cd01100">
    <property type="entry name" value="APPLE_Factor_XI_like"/>
    <property type="match status" value="2"/>
</dbReference>